<comment type="domain">
    <text evidence="5">The PRC barrel domain binds ribosomal protein uS19.</text>
</comment>
<evidence type="ECO:0000259" key="6">
    <source>
        <dbReference type="Pfam" id="PF01782"/>
    </source>
</evidence>
<dbReference type="Proteomes" id="UP000824239">
    <property type="component" value="Unassembled WGS sequence"/>
</dbReference>
<keyword evidence="3 5" id="KW-0698">rRNA processing</keyword>
<evidence type="ECO:0000256" key="3">
    <source>
        <dbReference type="ARBA" id="ARBA00022552"/>
    </source>
</evidence>
<dbReference type="Gene3D" id="2.40.30.60">
    <property type="entry name" value="RimM"/>
    <property type="match status" value="1"/>
</dbReference>
<dbReference type="InterPro" id="IPR011033">
    <property type="entry name" value="PRC_barrel-like_sf"/>
</dbReference>
<comment type="similarity">
    <text evidence="5">Belongs to the RimM family.</text>
</comment>
<dbReference type="Pfam" id="PF24986">
    <property type="entry name" value="PRC_RimM"/>
    <property type="match status" value="1"/>
</dbReference>
<evidence type="ECO:0000256" key="1">
    <source>
        <dbReference type="ARBA" id="ARBA00022490"/>
    </source>
</evidence>
<evidence type="ECO:0000256" key="4">
    <source>
        <dbReference type="ARBA" id="ARBA00023186"/>
    </source>
</evidence>
<feature type="domain" description="Ribosome maturation factor RimM PRC barrel" evidence="7">
    <location>
        <begin position="97"/>
        <end position="159"/>
    </location>
</feature>
<protein>
    <recommendedName>
        <fullName evidence="5">Ribosome maturation factor RimM</fullName>
    </recommendedName>
</protein>
<evidence type="ECO:0000313" key="9">
    <source>
        <dbReference type="Proteomes" id="UP000824239"/>
    </source>
</evidence>
<name>A0A9D1DIB7_9FIRM</name>
<dbReference type="SUPFAM" id="SSF50346">
    <property type="entry name" value="PRC-barrel domain"/>
    <property type="match status" value="1"/>
</dbReference>
<dbReference type="InterPro" id="IPR011961">
    <property type="entry name" value="RimM"/>
</dbReference>
<evidence type="ECO:0000256" key="2">
    <source>
        <dbReference type="ARBA" id="ARBA00022517"/>
    </source>
</evidence>
<dbReference type="InterPro" id="IPR009000">
    <property type="entry name" value="Transl_B-barrel_sf"/>
</dbReference>
<comment type="function">
    <text evidence="5">An accessory protein needed during the final step in the assembly of 30S ribosomal subunit, possibly for assembly of the head region. Essential for efficient processing of 16S rRNA. May be needed both before and after RbfA during the maturation of 16S rRNA. It has affinity for free ribosomal 30S subunits but not for 70S ribosomes.</text>
</comment>
<feature type="domain" description="RimM N-terminal" evidence="6">
    <location>
        <begin position="8"/>
        <end position="84"/>
    </location>
</feature>
<dbReference type="AlphaFoldDB" id="A0A9D1DIB7"/>
<dbReference type="GO" id="GO:0006364">
    <property type="term" value="P:rRNA processing"/>
    <property type="evidence" value="ECO:0007669"/>
    <property type="project" value="UniProtKB-UniRule"/>
</dbReference>
<proteinExistence type="inferred from homology"/>
<dbReference type="GO" id="GO:0043022">
    <property type="term" value="F:ribosome binding"/>
    <property type="evidence" value="ECO:0007669"/>
    <property type="project" value="InterPro"/>
</dbReference>
<dbReference type="HAMAP" id="MF_00014">
    <property type="entry name" value="Ribosome_mat_RimM"/>
    <property type="match status" value="1"/>
</dbReference>
<comment type="subcellular location">
    <subcellularLocation>
        <location evidence="5">Cytoplasm</location>
    </subcellularLocation>
</comment>
<dbReference type="PANTHER" id="PTHR33692:SF1">
    <property type="entry name" value="RIBOSOME MATURATION FACTOR RIMM"/>
    <property type="match status" value="1"/>
</dbReference>
<dbReference type="InterPro" id="IPR036976">
    <property type="entry name" value="RimM_N_sf"/>
</dbReference>
<dbReference type="GO" id="GO:0005737">
    <property type="term" value="C:cytoplasm"/>
    <property type="evidence" value="ECO:0007669"/>
    <property type="project" value="UniProtKB-SubCell"/>
</dbReference>
<sequence length="165" mass="18274">MKSPFLPTGQIVNTHGLKGLVKVMPWADDPADLLDFDRFFIDGTEYAVEHSSLQKSMVLLKLEGIDTLEDAVKLRGKELAIARADVELEEGVVFIADLIGLPVYCGERELGKITEVLTPPANDVYVVKGQQEYLIPAVKEFIEELNPEAGYVRVRLIEGMEADAD</sequence>
<dbReference type="GO" id="GO:0005840">
    <property type="term" value="C:ribosome"/>
    <property type="evidence" value="ECO:0007669"/>
    <property type="project" value="InterPro"/>
</dbReference>
<reference evidence="8" key="1">
    <citation type="submission" date="2020-10" db="EMBL/GenBank/DDBJ databases">
        <authorList>
            <person name="Gilroy R."/>
        </authorList>
    </citation>
    <scope>NUCLEOTIDE SEQUENCE</scope>
    <source>
        <strain evidence="8">ChiBcec15-4380</strain>
    </source>
</reference>
<dbReference type="SUPFAM" id="SSF50447">
    <property type="entry name" value="Translation proteins"/>
    <property type="match status" value="1"/>
</dbReference>
<evidence type="ECO:0000313" key="8">
    <source>
        <dbReference type="EMBL" id="HIR51121.1"/>
    </source>
</evidence>
<organism evidence="8 9">
    <name type="scientific">Candidatus Avoscillospira avicola</name>
    <dbReference type="NCBI Taxonomy" id="2840706"/>
    <lineage>
        <taxon>Bacteria</taxon>
        <taxon>Bacillati</taxon>
        <taxon>Bacillota</taxon>
        <taxon>Clostridia</taxon>
        <taxon>Eubacteriales</taxon>
        <taxon>Oscillospiraceae</taxon>
        <taxon>Oscillospiraceae incertae sedis</taxon>
        <taxon>Candidatus Avoscillospira</taxon>
    </lineage>
</organism>
<keyword evidence="2 5" id="KW-0690">Ribosome biogenesis</keyword>
<dbReference type="Gene3D" id="2.30.30.240">
    <property type="entry name" value="PRC-barrel domain"/>
    <property type="match status" value="1"/>
</dbReference>
<dbReference type="InterPro" id="IPR002676">
    <property type="entry name" value="RimM_N"/>
</dbReference>
<comment type="subunit">
    <text evidence="5">Binds ribosomal protein uS19.</text>
</comment>
<keyword evidence="4 5" id="KW-0143">Chaperone</keyword>
<dbReference type="PANTHER" id="PTHR33692">
    <property type="entry name" value="RIBOSOME MATURATION FACTOR RIMM"/>
    <property type="match status" value="1"/>
</dbReference>
<accession>A0A9D1DIB7</accession>
<dbReference type="EMBL" id="DVHE01000058">
    <property type="protein sequence ID" value="HIR51121.1"/>
    <property type="molecule type" value="Genomic_DNA"/>
</dbReference>
<keyword evidence="1 5" id="KW-0963">Cytoplasm</keyword>
<gene>
    <name evidence="5 8" type="primary">rimM</name>
    <name evidence="8" type="ORF">IAA53_07530</name>
</gene>
<comment type="caution">
    <text evidence="8">The sequence shown here is derived from an EMBL/GenBank/DDBJ whole genome shotgun (WGS) entry which is preliminary data.</text>
</comment>
<dbReference type="NCBIfam" id="TIGR02273">
    <property type="entry name" value="16S_RimM"/>
    <property type="match status" value="1"/>
</dbReference>
<evidence type="ECO:0000256" key="5">
    <source>
        <dbReference type="HAMAP-Rule" id="MF_00014"/>
    </source>
</evidence>
<dbReference type="GO" id="GO:0042274">
    <property type="term" value="P:ribosomal small subunit biogenesis"/>
    <property type="evidence" value="ECO:0007669"/>
    <property type="project" value="UniProtKB-UniRule"/>
</dbReference>
<dbReference type="InterPro" id="IPR056792">
    <property type="entry name" value="PRC_RimM"/>
</dbReference>
<dbReference type="Pfam" id="PF01782">
    <property type="entry name" value="RimM"/>
    <property type="match status" value="1"/>
</dbReference>
<reference evidence="8" key="2">
    <citation type="journal article" date="2021" name="PeerJ">
        <title>Extensive microbial diversity within the chicken gut microbiome revealed by metagenomics and culture.</title>
        <authorList>
            <person name="Gilroy R."/>
            <person name="Ravi A."/>
            <person name="Getino M."/>
            <person name="Pursley I."/>
            <person name="Horton D.L."/>
            <person name="Alikhan N.F."/>
            <person name="Baker D."/>
            <person name="Gharbi K."/>
            <person name="Hall N."/>
            <person name="Watson M."/>
            <person name="Adriaenssens E.M."/>
            <person name="Foster-Nyarko E."/>
            <person name="Jarju S."/>
            <person name="Secka A."/>
            <person name="Antonio M."/>
            <person name="Oren A."/>
            <person name="Chaudhuri R.R."/>
            <person name="La Ragione R."/>
            <person name="Hildebrand F."/>
            <person name="Pallen M.J."/>
        </authorList>
    </citation>
    <scope>NUCLEOTIDE SEQUENCE</scope>
    <source>
        <strain evidence="8">ChiBcec15-4380</strain>
    </source>
</reference>
<evidence type="ECO:0000259" key="7">
    <source>
        <dbReference type="Pfam" id="PF24986"/>
    </source>
</evidence>